<dbReference type="Pfam" id="PF13778">
    <property type="entry name" value="DUF4174"/>
    <property type="match status" value="1"/>
</dbReference>
<gene>
    <name evidence="3" type="ORF">LRP49_04805</name>
</gene>
<evidence type="ECO:0000313" key="4">
    <source>
        <dbReference type="Proteomes" id="UP001149821"/>
    </source>
</evidence>
<organism evidence="3 4">
    <name type="scientific">Enterovibrio qingdaonensis</name>
    <dbReference type="NCBI Taxonomy" id="2899818"/>
    <lineage>
        <taxon>Bacteria</taxon>
        <taxon>Pseudomonadati</taxon>
        <taxon>Pseudomonadota</taxon>
        <taxon>Gammaproteobacteria</taxon>
        <taxon>Vibrionales</taxon>
        <taxon>Vibrionaceae</taxon>
        <taxon>Enterovibrio</taxon>
    </lineage>
</organism>
<dbReference type="RefSeq" id="WP_274140587.1">
    <property type="nucleotide sequence ID" value="NZ_JAJUBB010000002.1"/>
</dbReference>
<dbReference type="Proteomes" id="UP001149821">
    <property type="component" value="Unassembled WGS sequence"/>
</dbReference>
<name>A0ABT5QHQ0_9GAMM</name>
<keyword evidence="4" id="KW-1185">Reference proteome</keyword>
<evidence type="ECO:0000259" key="2">
    <source>
        <dbReference type="Pfam" id="PF13778"/>
    </source>
</evidence>
<evidence type="ECO:0000313" key="3">
    <source>
        <dbReference type="EMBL" id="MDD1780516.1"/>
    </source>
</evidence>
<sequence length="147" mass="17312">MHWFTRICVLILLGLPISAISYPHYGFYHPHRTLMYFTPTEDDKSKTFQQLMLIHGCQMDERDLHSLVLDMGTMTDSRGLFSSKEINNLLVRFQIANHEHIAVLIGKDGTEKYRWERDVDINELVNVIDEMPMRQKEIEKRGMRCSI</sequence>
<keyword evidence="1" id="KW-0732">Signal</keyword>
<proteinExistence type="predicted"/>
<reference evidence="3" key="1">
    <citation type="submission" date="2021-12" db="EMBL/GenBank/DDBJ databases">
        <title>Enterovibrio ZSDZ35 sp. nov. and Enterovibrio ZSDZ42 sp. nov., isolated from coastal seawater in Qingdao.</title>
        <authorList>
            <person name="Zhang P."/>
        </authorList>
    </citation>
    <scope>NUCLEOTIDE SEQUENCE</scope>
    <source>
        <strain evidence="3">ZSDZ35</strain>
    </source>
</reference>
<accession>A0ABT5QHQ0</accession>
<protein>
    <submittedName>
        <fullName evidence="3">DUF4174 domain-containing protein</fullName>
    </submittedName>
</protein>
<dbReference type="EMBL" id="JAJUBB010000002">
    <property type="protein sequence ID" value="MDD1780516.1"/>
    <property type="molecule type" value="Genomic_DNA"/>
</dbReference>
<feature type="domain" description="DUF4174" evidence="2">
    <location>
        <begin position="27"/>
        <end position="137"/>
    </location>
</feature>
<dbReference type="InterPro" id="IPR025232">
    <property type="entry name" value="DUF4174"/>
</dbReference>
<comment type="caution">
    <text evidence="3">The sequence shown here is derived from an EMBL/GenBank/DDBJ whole genome shotgun (WGS) entry which is preliminary data.</text>
</comment>
<evidence type="ECO:0000256" key="1">
    <source>
        <dbReference type="ARBA" id="ARBA00022729"/>
    </source>
</evidence>